<evidence type="ECO:0000313" key="1">
    <source>
        <dbReference type="EMBL" id="HHP04795.1"/>
    </source>
</evidence>
<protein>
    <submittedName>
        <fullName evidence="1">Uncharacterized protein</fullName>
    </submittedName>
</protein>
<comment type="caution">
    <text evidence="1">The sequence shown here is derived from an EMBL/GenBank/DDBJ whole genome shotgun (WGS) entry which is preliminary data.</text>
</comment>
<gene>
    <name evidence="1" type="ORF">ENM88_03485</name>
</gene>
<name>A0A7J3X6Y9_THEPE</name>
<dbReference type="EMBL" id="DRZM01000102">
    <property type="protein sequence ID" value="HHP04795.1"/>
    <property type="molecule type" value="Genomic_DNA"/>
</dbReference>
<dbReference type="AlphaFoldDB" id="A0A7J3X6Y9"/>
<proteinExistence type="predicted"/>
<accession>A0A7J3X6Y9</accession>
<reference evidence="1" key="1">
    <citation type="journal article" date="2020" name="mSystems">
        <title>Genome- and Community-Level Interaction Insights into Carbon Utilization and Element Cycling Functions of Hydrothermarchaeota in Hydrothermal Sediment.</title>
        <authorList>
            <person name="Zhou Z."/>
            <person name="Liu Y."/>
            <person name="Xu W."/>
            <person name="Pan J."/>
            <person name="Luo Z.H."/>
            <person name="Li M."/>
        </authorList>
    </citation>
    <scope>NUCLEOTIDE SEQUENCE [LARGE SCALE GENOMIC DNA]</scope>
    <source>
        <strain evidence="1">SpSt-1125</strain>
    </source>
</reference>
<sequence length="72" mass="8251">MRSAARVRVVAEDAESDPVEADIVVSHLVDEPLISDVLAGRLSIAVEDFLEGLWRFRWEPKEKTRKSERRAF</sequence>
<organism evidence="1">
    <name type="scientific">Thermofilum pendens</name>
    <dbReference type="NCBI Taxonomy" id="2269"/>
    <lineage>
        <taxon>Archaea</taxon>
        <taxon>Thermoproteota</taxon>
        <taxon>Thermoprotei</taxon>
        <taxon>Thermofilales</taxon>
        <taxon>Thermofilaceae</taxon>
        <taxon>Thermofilum</taxon>
    </lineage>
</organism>